<dbReference type="Proteomes" id="UP000075604">
    <property type="component" value="Unassembled WGS sequence"/>
</dbReference>
<evidence type="ECO:0000313" key="3">
    <source>
        <dbReference type="Proteomes" id="UP000075604"/>
    </source>
</evidence>
<gene>
    <name evidence="2" type="ORF">BE04_03115</name>
</gene>
<feature type="region of interest" description="Disordered" evidence="1">
    <location>
        <begin position="93"/>
        <end position="118"/>
    </location>
</feature>
<evidence type="ECO:0000256" key="1">
    <source>
        <dbReference type="SAM" id="MobiDB-lite"/>
    </source>
</evidence>
<organism evidence="2 3">
    <name type="scientific">Sorangium cellulosum</name>
    <name type="common">Polyangium cellulosum</name>
    <dbReference type="NCBI Taxonomy" id="56"/>
    <lineage>
        <taxon>Bacteria</taxon>
        <taxon>Pseudomonadati</taxon>
        <taxon>Myxococcota</taxon>
        <taxon>Polyangia</taxon>
        <taxon>Polyangiales</taxon>
        <taxon>Polyangiaceae</taxon>
        <taxon>Sorangium</taxon>
    </lineage>
</organism>
<proteinExistence type="predicted"/>
<feature type="region of interest" description="Disordered" evidence="1">
    <location>
        <begin position="20"/>
        <end position="47"/>
    </location>
</feature>
<name>A0A150P8B3_SORCE</name>
<dbReference type="AlphaFoldDB" id="A0A150P8B3"/>
<accession>A0A150P8B3</accession>
<evidence type="ECO:0000313" key="2">
    <source>
        <dbReference type="EMBL" id="KYF51738.1"/>
    </source>
</evidence>
<protein>
    <submittedName>
        <fullName evidence="2">Uncharacterized protein</fullName>
    </submittedName>
</protein>
<dbReference type="EMBL" id="JELX01003626">
    <property type="protein sequence ID" value="KYF51738.1"/>
    <property type="molecule type" value="Genomic_DNA"/>
</dbReference>
<comment type="caution">
    <text evidence="2">The sequence shown here is derived from an EMBL/GenBank/DDBJ whole genome shotgun (WGS) entry which is preliminary data.</text>
</comment>
<reference evidence="2 3" key="1">
    <citation type="submission" date="2014-02" db="EMBL/GenBank/DDBJ databases">
        <title>The small core and large imbalanced accessory genome model reveals a collaborative survival strategy of Sorangium cellulosum strains in nature.</title>
        <authorList>
            <person name="Han K."/>
            <person name="Peng R."/>
            <person name="Blom J."/>
            <person name="Li Y.-Z."/>
        </authorList>
    </citation>
    <scope>NUCLEOTIDE SEQUENCE [LARGE SCALE GENOMIC DNA]</scope>
    <source>
        <strain evidence="2 3">So0157-18</strain>
    </source>
</reference>
<sequence length="118" mass="12613">MRSRAASSASSTFRVMTPSAWPVITRGPSGGEARKSKQRPCSGSSPTLDFTGRFSARSCDTSRRLAVSMRRHSAWCSTTVRSGMVRLSRHAAQSAGVSAATGTSQLQPDAVSKLPQRR</sequence>